<dbReference type="PANTHER" id="PTHR21143:SF104">
    <property type="entry name" value="GUSTATORY RECEPTOR 8A-RELATED"/>
    <property type="match status" value="1"/>
</dbReference>
<dbReference type="AlphaFoldDB" id="A0A9P0DL42"/>
<feature type="transmembrane region" description="Helical" evidence="8">
    <location>
        <begin position="106"/>
        <end position="124"/>
    </location>
</feature>
<keyword evidence="10" id="KW-1185">Reference proteome</keyword>
<reference evidence="9" key="2">
    <citation type="submission" date="2022-10" db="EMBL/GenBank/DDBJ databases">
        <authorList>
            <consortium name="ENA_rothamsted_submissions"/>
            <consortium name="culmorum"/>
            <person name="King R."/>
        </authorList>
    </citation>
    <scope>NUCLEOTIDE SEQUENCE</scope>
</reference>
<dbReference type="GO" id="GO:0007165">
    <property type="term" value="P:signal transduction"/>
    <property type="evidence" value="ECO:0007669"/>
    <property type="project" value="UniProtKB-KW"/>
</dbReference>
<feature type="transmembrane region" description="Helical" evidence="8">
    <location>
        <begin position="77"/>
        <end position="100"/>
    </location>
</feature>
<accession>A0A9P0DL42</accession>
<dbReference type="Proteomes" id="UP001153737">
    <property type="component" value="Chromosome 5"/>
</dbReference>
<feature type="transmembrane region" description="Helical" evidence="8">
    <location>
        <begin position="204"/>
        <end position="226"/>
    </location>
</feature>
<keyword evidence="2 8" id="KW-1003">Cell membrane</keyword>
<keyword evidence="4 8" id="KW-1133">Transmembrane helix</keyword>
<keyword evidence="3 8" id="KW-0812">Transmembrane</keyword>
<evidence type="ECO:0000256" key="3">
    <source>
        <dbReference type="ARBA" id="ARBA00022692"/>
    </source>
</evidence>
<dbReference type="GO" id="GO:0050909">
    <property type="term" value="P:sensory perception of taste"/>
    <property type="evidence" value="ECO:0007669"/>
    <property type="project" value="InterPro"/>
</dbReference>
<dbReference type="Pfam" id="PF08395">
    <property type="entry name" value="7tm_7"/>
    <property type="match status" value="1"/>
</dbReference>
<feature type="transmembrane region" description="Helical" evidence="8">
    <location>
        <begin position="171"/>
        <end position="198"/>
    </location>
</feature>
<evidence type="ECO:0000256" key="6">
    <source>
        <dbReference type="ARBA" id="ARBA00023170"/>
    </source>
</evidence>
<evidence type="ECO:0000256" key="7">
    <source>
        <dbReference type="ARBA" id="ARBA00023224"/>
    </source>
</evidence>
<dbReference type="GO" id="GO:0030425">
    <property type="term" value="C:dendrite"/>
    <property type="evidence" value="ECO:0007669"/>
    <property type="project" value="TreeGrafter"/>
</dbReference>
<dbReference type="EMBL" id="OU896711">
    <property type="protein sequence ID" value="CAH1170214.1"/>
    <property type="molecule type" value="Genomic_DNA"/>
</dbReference>
<dbReference type="GO" id="GO:0043025">
    <property type="term" value="C:neuronal cell body"/>
    <property type="evidence" value="ECO:0007669"/>
    <property type="project" value="TreeGrafter"/>
</dbReference>
<dbReference type="PANTHER" id="PTHR21143">
    <property type="entry name" value="INVERTEBRATE GUSTATORY RECEPTOR"/>
    <property type="match status" value="1"/>
</dbReference>
<keyword evidence="6 8" id="KW-0675">Receptor</keyword>
<organism evidence="9 10">
    <name type="scientific">Phaedon cochleariae</name>
    <name type="common">Mustard beetle</name>
    <dbReference type="NCBI Taxonomy" id="80249"/>
    <lineage>
        <taxon>Eukaryota</taxon>
        <taxon>Metazoa</taxon>
        <taxon>Ecdysozoa</taxon>
        <taxon>Arthropoda</taxon>
        <taxon>Hexapoda</taxon>
        <taxon>Insecta</taxon>
        <taxon>Pterygota</taxon>
        <taxon>Neoptera</taxon>
        <taxon>Endopterygota</taxon>
        <taxon>Coleoptera</taxon>
        <taxon>Polyphaga</taxon>
        <taxon>Cucujiformia</taxon>
        <taxon>Chrysomeloidea</taxon>
        <taxon>Chrysomelidae</taxon>
        <taxon>Chrysomelinae</taxon>
        <taxon>Chrysomelini</taxon>
        <taxon>Phaedon</taxon>
    </lineage>
</organism>
<proteinExistence type="inferred from homology"/>
<evidence type="ECO:0000313" key="9">
    <source>
        <dbReference type="EMBL" id="CAH1170214.1"/>
    </source>
</evidence>
<evidence type="ECO:0000313" key="10">
    <source>
        <dbReference type="Proteomes" id="UP001153737"/>
    </source>
</evidence>
<evidence type="ECO:0000256" key="4">
    <source>
        <dbReference type="ARBA" id="ARBA00022989"/>
    </source>
</evidence>
<dbReference type="GO" id="GO:0005886">
    <property type="term" value="C:plasma membrane"/>
    <property type="evidence" value="ECO:0007669"/>
    <property type="project" value="UniProtKB-SubCell"/>
</dbReference>
<dbReference type="GO" id="GO:0007635">
    <property type="term" value="P:chemosensory behavior"/>
    <property type="evidence" value="ECO:0007669"/>
    <property type="project" value="TreeGrafter"/>
</dbReference>
<comment type="function">
    <text evidence="8">Gustatory receptor which mediates acceptance or avoidance behavior, depending on its substrates.</text>
</comment>
<evidence type="ECO:0000256" key="2">
    <source>
        <dbReference type="ARBA" id="ARBA00022475"/>
    </source>
</evidence>
<sequence>MLSTSIFMMFLSINKSLTTDVYRAIGESISGILICYVAICSHSVHSVKWKLLKIQLERFEQLFYALKYQSRRIMSKVFIVVLIWAWHGLIGISLICIPIRTWQEKTIFYTANFYISVVSTNIFIMNDMLSERYMFICSKLKELTEFPCMTRSKLKLIIRFMKATDEMVDTLNIIFGWPMLFCVNSTVVEVVIETFYLITLKRTVGTLILSSFITGWKIVVLVIMVMSCNAVEECGKNVVQACYKLHHKTANKKMKSQILLLATYAEEWRPVFSAAGFYDVNQKCLNSIFSASINYLVIIIQFNMMVSIPKNT</sequence>
<evidence type="ECO:0000256" key="8">
    <source>
        <dbReference type="RuleBase" id="RU363108"/>
    </source>
</evidence>
<comment type="subcellular location">
    <subcellularLocation>
        <location evidence="1 8">Cell membrane</location>
        <topology evidence="1 8">Multi-pass membrane protein</topology>
    </subcellularLocation>
</comment>
<name>A0A9P0DL42_PHACE</name>
<reference evidence="9" key="1">
    <citation type="submission" date="2022-01" db="EMBL/GenBank/DDBJ databases">
        <authorList>
            <person name="King R."/>
        </authorList>
    </citation>
    <scope>NUCLEOTIDE SEQUENCE</scope>
</reference>
<keyword evidence="5 8" id="KW-0472">Membrane</keyword>
<comment type="caution">
    <text evidence="8">Lacks conserved residue(s) required for the propagation of feature annotation.</text>
</comment>
<comment type="similarity">
    <text evidence="8">Belongs to the insect chemoreceptor superfamily. Gustatory receptor (GR) family.</text>
</comment>
<protein>
    <recommendedName>
        <fullName evidence="8">Gustatory receptor</fullName>
    </recommendedName>
</protein>
<dbReference type="InterPro" id="IPR013604">
    <property type="entry name" value="7TM_chemorcpt"/>
</dbReference>
<dbReference type="GO" id="GO:0030424">
    <property type="term" value="C:axon"/>
    <property type="evidence" value="ECO:0007669"/>
    <property type="project" value="TreeGrafter"/>
</dbReference>
<keyword evidence="7 8" id="KW-0807">Transducer</keyword>
<evidence type="ECO:0000256" key="1">
    <source>
        <dbReference type="ARBA" id="ARBA00004651"/>
    </source>
</evidence>
<evidence type="ECO:0000256" key="5">
    <source>
        <dbReference type="ARBA" id="ARBA00023136"/>
    </source>
</evidence>
<dbReference type="OrthoDB" id="5795306at2759"/>
<gene>
    <name evidence="9" type="ORF">PHAECO_LOCUS9021</name>
</gene>
<dbReference type="GO" id="GO:0008049">
    <property type="term" value="P:male courtship behavior"/>
    <property type="evidence" value="ECO:0007669"/>
    <property type="project" value="TreeGrafter"/>
</dbReference>